<name>A0AAD3HTB8_9CHLO</name>
<organism evidence="1 2">
    <name type="scientific">Astrephomene gubernaculifera</name>
    <dbReference type="NCBI Taxonomy" id="47775"/>
    <lineage>
        <taxon>Eukaryota</taxon>
        <taxon>Viridiplantae</taxon>
        <taxon>Chlorophyta</taxon>
        <taxon>core chlorophytes</taxon>
        <taxon>Chlorophyceae</taxon>
        <taxon>CS clade</taxon>
        <taxon>Chlamydomonadales</taxon>
        <taxon>Astrephomenaceae</taxon>
        <taxon>Astrephomene</taxon>
    </lineage>
</organism>
<feature type="non-terminal residue" evidence="1">
    <location>
        <position position="123"/>
    </location>
</feature>
<keyword evidence="2" id="KW-1185">Reference proteome</keyword>
<sequence length="123" mass="14075">DFFELGAATLLANACGCRVCNKPIMEAERLWVCKTCCFEYAAMTDEQRKRNPQHWVSVCTTCAGQGDVPCDFDHEHTMYLIRNEWPVPLDKWSFLVTENVESCVCCGETHNFVPSYLRSDDKP</sequence>
<evidence type="ECO:0000313" key="1">
    <source>
        <dbReference type="EMBL" id="GFR51845.1"/>
    </source>
</evidence>
<feature type="non-terminal residue" evidence="1">
    <location>
        <position position="1"/>
    </location>
</feature>
<comment type="caution">
    <text evidence="1">The sequence shown here is derived from an EMBL/GenBank/DDBJ whole genome shotgun (WGS) entry which is preliminary data.</text>
</comment>
<accession>A0AAD3HTB8</accession>
<evidence type="ECO:0000313" key="2">
    <source>
        <dbReference type="Proteomes" id="UP001054857"/>
    </source>
</evidence>
<proteinExistence type="predicted"/>
<protein>
    <submittedName>
        <fullName evidence="1">Uncharacterized protein</fullName>
    </submittedName>
</protein>
<dbReference type="Proteomes" id="UP001054857">
    <property type="component" value="Unassembled WGS sequence"/>
</dbReference>
<reference evidence="1 2" key="1">
    <citation type="journal article" date="2021" name="Sci. Rep.">
        <title>Genome sequencing of the multicellular alga Astrephomene provides insights into convergent evolution of germ-soma differentiation.</title>
        <authorList>
            <person name="Yamashita S."/>
            <person name="Yamamoto K."/>
            <person name="Matsuzaki R."/>
            <person name="Suzuki S."/>
            <person name="Yamaguchi H."/>
            <person name="Hirooka S."/>
            <person name="Minakuchi Y."/>
            <person name="Miyagishima S."/>
            <person name="Kawachi M."/>
            <person name="Toyoda A."/>
            <person name="Nozaki H."/>
        </authorList>
    </citation>
    <scope>NUCLEOTIDE SEQUENCE [LARGE SCALE GENOMIC DNA]</scope>
    <source>
        <strain evidence="1 2">NIES-4017</strain>
    </source>
</reference>
<dbReference type="AlphaFoldDB" id="A0AAD3HTB8"/>
<gene>
    <name evidence="1" type="ORF">Agub_g14312</name>
</gene>
<dbReference type="EMBL" id="BMAR01000055">
    <property type="protein sequence ID" value="GFR51845.1"/>
    <property type="molecule type" value="Genomic_DNA"/>
</dbReference>